<dbReference type="SUPFAM" id="SSF49498">
    <property type="entry name" value="alpha-Amylase inhibitor tendamistat"/>
    <property type="match status" value="1"/>
</dbReference>
<dbReference type="EMBL" id="JBEZNA010000132">
    <property type="protein sequence ID" value="MEU9581591.1"/>
    <property type="molecule type" value="Genomic_DNA"/>
</dbReference>
<dbReference type="RefSeq" id="WP_359278361.1">
    <property type="nucleotide sequence ID" value="NZ_JBEZNA010000132.1"/>
</dbReference>
<sequence length="111" mass="11519">MAPKSVRRPPSHRAAVIAAAAVTVGATAVALWPSGQAAAAAGATPACLKRYVNPTHEGFDVHLTNDCARTTRVRVVVDDAGDSPCYPLAPGNSVIHTHESITGVYERTVTC</sequence>
<accession>A0ABV3EZM8</accession>
<proteinExistence type="predicted"/>
<feature type="signal peptide" evidence="1">
    <location>
        <begin position="1"/>
        <end position="39"/>
    </location>
</feature>
<name>A0ABV3EZM8_9ACTN</name>
<feature type="chain" id="PRO_5045454121" evidence="1">
    <location>
        <begin position="40"/>
        <end position="111"/>
    </location>
</feature>
<keyword evidence="3" id="KW-1185">Reference proteome</keyword>
<dbReference type="Proteomes" id="UP001551584">
    <property type="component" value="Unassembled WGS sequence"/>
</dbReference>
<comment type="caution">
    <text evidence="2">The sequence shown here is derived from an EMBL/GenBank/DDBJ whole genome shotgun (WGS) entry which is preliminary data.</text>
</comment>
<reference evidence="2 3" key="1">
    <citation type="submission" date="2024-06" db="EMBL/GenBank/DDBJ databases">
        <title>The Natural Products Discovery Center: Release of the First 8490 Sequenced Strains for Exploring Actinobacteria Biosynthetic Diversity.</title>
        <authorList>
            <person name="Kalkreuter E."/>
            <person name="Kautsar S.A."/>
            <person name="Yang D."/>
            <person name="Bader C.D."/>
            <person name="Teijaro C.N."/>
            <person name="Fluegel L."/>
            <person name="Davis C.M."/>
            <person name="Simpson J.R."/>
            <person name="Lauterbach L."/>
            <person name="Steele A.D."/>
            <person name="Gui C."/>
            <person name="Meng S."/>
            <person name="Li G."/>
            <person name="Viehrig K."/>
            <person name="Ye F."/>
            <person name="Su P."/>
            <person name="Kiefer A.F."/>
            <person name="Nichols A."/>
            <person name="Cepeda A.J."/>
            <person name="Yan W."/>
            <person name="Fan B."/>
            <person name="Jiang Y."/>
            <person name="Adhikari A."/>
            <person name="Zheng C.-J."/>
            <person name="Schuster L."/>
            <person name="Cowan T.M."/>
            <person name="Smanski M.J."/>
            <person name="Chevrette M.G."/>
            <person name="De Carvalho L.P.S."/>
            <person name="Shen B."/>
        </authorList>
    </citation>
    <scope>NUCLEOTIDE SEQUENCE [LARGE SCALE GENOMIC DNA]</scope>
    <source>
        <strain evidence="2 3">NPDC048117</strain>
    </source>
</reference>
<protein>
    <submittedName>
        <fullName evidence="2">Beta-Ig-H3/fasciclin</fullName>
    </submittedName>
</protein>
<gene>
    <name evidence="2" type="ORF">AB0D95_30735</name>
</gene>
<evidence type="ECO:0000313" key="2">
    <source>
        <dbReference type="EMBL" id="MEU9581591.1"/>
    </source>
</evidence>
<dbReference type="InterPro" id="IPR036379">
    <property type="entry name" value="A-amylase_inhib_sf"/>
</dbReference>
<dbReference type="Gene3D" id="2.60.40.20">
    <property type="entry name" value="Alpha-amylase inhibitor"/>
    <property type="match status" value="1"/>
</dbReference>
<keyword evidence="1" id="KW-0732">Signal</keyword>
<organism evidence="2 3">
    <name type="scientific">Streptomyces chilikensis</name>
    <dbReference type="NCBI Taxonomy" id="1194079"/>
    <lineage>
        <taxon>Bacteria</taxon>
        <taxon>Bacillati</taxon>
        <taxon>Actinomycetota</taxon>
        <taxon>Actinomycetes</taxon>
        <taxon>Kitasatosporales</taxon>
        <taxon>Streptomycetaceae</taxon>
        <taxon>Streptomyces</taxon>
    </lineage>
</organism>
<evidence type="ECO:0000256" key="1">
    <source>
        <dbReference type="SAM" id="SignalP"/>
    </source>
</evidence>
<evidence type="ECO:0000313" key="3">
    <source>
        <dbReference type="Proteomes" id="UP001551584"/>
    </source>
</evidence>